<dbReference type="RefSeq" id="WP_156132676.1">
    <property type="nucleotide sequence ID" value="NZ_LANR01000001.1"/>
</dbReference>
<dbReference type="AlphaFoldDB" id="A0A0F3N0X9"/>
<dbReference type="EMBL" id="LANR01000001">
    <property type="protein sequence ID" value="KJV61581.1"/>
    <property type="molecule type" value="Genomic_DNA"/>
</dbReference>
<gene>
    <name evidence="1" type="ORF">APHACPA_0591</name>
</gene>
<sequence>MVYGEVADILEVLETICNINGYKLKDILKIKKQKKKVNDGFDDKIILEKITN</sequence>
<comment type="caution">
    <text evidence="1">The sequence shown here is derived from an EMBL/GenBank/DDBJ whole genome shotgun (WGS) entry which is preliminary data.</text>
</comment>
<keyword evidence="2" id="KW-1185">Reference proteome</keyword>
<reference evidence="1 2" key="1">
    <citation type="submission" date="2015-01" db="EMBL/GenBank/DDBJ databases">
        <title>Genome Sequencing of Rickettsiales.</title>
        <authorList>
            <person name="Daugherty S.C."/>
            <person name="Su Q."/>
            <person name="Abolude K."/>
            <person name="Beier-Sexton M."/>
            <person name="Carlyon J.A."/>
            <person name="Carter R."/>
            <person name="Day N.P."/>
            <person name="Dumler S.J."/>
            <person name="Dyachenko V."/>
            <person name="Godinez A."/>
            <person name="Kurtti T.J."/>
            <person name="Lichay M."/>
            <person name="Mullins K.E."/>
            <person name="Ott S."/>
            <person name="Pappas-Brown V."/>
            <person name="Paris D.H."/>
            <person name="Patel P."/>
            <person name="Richards A.L."/>
            <person name="Sadzewicz L."/>
            <person name="Sears K."/>
            <person name="Seidman D."/>
            <person name="Sengamalay N."/>
            <person name="Stenos J."/>
            <person name="Tallon L.J."/>
            <person name="Vincent G."/>
            <person name="Fraser C.M."/>
            <person name="Munderloh U."/>
            <person name="Dunning-Hotopp J.C."/>
        </authorList>
    </citation>
    <scope>NUCLEOTIDE SEQUENCE [LARGE SCALE GENOMIC DNA]</scope>
    <source>
        <strain evidence="1 2">Ac/Pa</strain>
    </source>
</reference>
<protein>
    <submittedName>
        <fullName evidence="1">Uncharacterized protein</fullName>
    </submittedName>
</protein>
<dbReference type="Proteomes" id="UP000033556">
    <property type="component" value="Unassembled WGS sequence"/>
</dbReference>
<proteinExistence type="predicted"/>
<organism evidence="1 2">
    <name type="scientific">Rickettsia amblyommatis str. Ac/Pa</name>
    <dbReference type="NCBI Taxonomy" id="1359164"/>
    <lineage>
        <taxon>Bacteria</taxon>
        <taxon>Pseudomonadati</taxon>
        <taxon>Pseudomonadota</taxon>
        <taxon>Alphaproteobacteria</taxon>
        <taxon>Rickettsiales</taxon>
        <taxon>Rickettsiaceae</taxon>
        <taxon>Rickettsieae</taxon>
        <taxon>Rickettsia</taxon>
        <taxon>spotted fever group</taxon>
    </lineage>
</organism>
<evidence type="ECO:0000313" key="2">
    <source>
        <dbReference type="Proteomes" id="UP000033556"/>
    </source>
</evidence>
<accession>A0A0F3N0X9</accession>
<name>A0A0F3N0X9_RICAM</name>
<evidence type="ECO:0000313" key="1">
    <source>
        <dbReference type="EMBL" id="KJV61581.1"/>
    </source>
</evidence>